<dbReference type="Pfam" id="PF09804">
    <property type="entry name" value="DENND11"/>
    <property type="match status" value="1"/>
</dbReference>
<evidence type="ECO:0000313" key="2">
    <source>
        <dbReference type="Proteomes" id="UP000095358"/>
    </source>
</evidence>
<protein>
    <submittedName>
        <fullName evidence="1">Uncharacterized protein</fullName>
    </submittedName>
</protein>
<feature type="unsure residue" description="D or N" evidence="1">
    <location>
        <position position="215"/>
    </location>
</feature>
<proteinExistence type="predicted"/>
<organism evidence="1 2">
    <name type="scientific">Hanseniaspora uvarum</name>
    <name type="common">Yeast</name>
    <name type="synonym">Kloeckera apiculata</name>
    <dbReference type="NCBI Taxonomy" id="29833"/>
    <lineage>
        <taxon>Eukaryota</taxon>
        <taxon>Fungi</taxon>
        <taxon>Dikarya</taxon>
        <taxon>Ascomycota</taxon>
        <taxon>Saccharomycotina</taxon>
        <taxon>Saccharomycetes</taxon>
        <taxon>Saccharomycodales</taxon>
        <taxon>Saccharomycodaceae</taxon>
        <taxon>Hanseniaspora</taxon>
    </lineage>
</organism>
<dbReference type="PANTHER" id="PTHR28153">
    <property type="entry name" value="PROTEIN, PUTATIVE-RELATED"/>
    <property type="match status" value="1"/>
</dbReference>
<dbReference type="VEuPathDB" id="FungiDB:AWRI3580_g268"/>
<evidence type="ECO:0000313" key="1">
    <source>
        <dbReference type="EMBL" id="OEJ92655.1"/>
    </source>
</evidence>
<keyword evidence="2" id="KW-1185">Reference proteome</keyword>
<gene>
    <name evidence="1" type="ORF">AWRI3580_g268</name>
</gene>
<dbReference type="AlphaFoldDB" id="A0A1E5S0X5"/>
<name>A0A1E5S0X5_HANUV</name>
<reference evidence="2" key="1">
    <citation type="journal article" date="2016" name="Genome Announc.">
        <title>Genome sequences of three species of Hanseniaspora isolated from spontaneous wine fermentations.</title>
        <authorList>
            <person name="Sternes P.R."/>
            <person name="Lee D."/>
            <person name="Kutyna D.R."/>
            <person name="Borneman A.R."/>
        </authorList>
    </citation>
    <scope>NUCLEOTIDE SEQUENCE [LARGE SCALE GENOMIC DNA]</scope>
    <source>
        <strain evidence="2">AWRI3580</strain>
    </source>
</reference>
<accession>A0A1E5S0X5</accession>
<dbReference type="PANTHER" id="PTHR28153:SF1">
    <property type="entry name" value="DUF4484 DOMAIN-CONTAINING PROTEIN"/>
    <property type="match status" value="1"/>
</dbReference>
<dbReference type="GO" id="GO:0005811">
    <property type="term" value="C:lipid droplet"/>
    <property type="evidence" value="ECO:0007669"/>
    <property type="project" value="TreeGrafter"/>
</dbReference>
<sequence length="421" mass="48237">MELEVQGSYLCQFDTTQGNSLLQYKSHLQSTSSFVDLEYLSLPSGLHDISEGSDIVKFQILDQHKNKYLSIARLFNNSKSIINDLKDLSSSIDRSKVKIFSLGIIFRLDNNTTSNLVAYQESLVKQIDSIYERFNRGDLVVDTLLDELSKNIGSTDKSLVWKEPFKVLKDIDSFIFPLWKQLILGGNILIVNKDSASVSFDELNRLVEYLKTISDSSNYNLVYNCSLSNFESILLNSKDQYIAYTTDLILKDTVDNYQAILELDKNGKVSLLDIKNKPLHATFIESLKIVTKYKNDYNRFDNKGKSQKLIDLFYLIFTFNTVKPAYYKFVDMAMDIPIQAPLEPTRFKKWLNSLDSGLESLIKSSSSSKTLTIKPSDVLMLGFDGFNQNDLLFLQNYITNVKYSNQVERVIFKNFDMSLLI</sequence>
<dbReference type="Proteomes" id="UP000095358">
    <property type="component" value="Unassembled WGS sequence"/>
</dbReference>
<dbReference type="InterPro" id="IPR018626">
    <property type="entry name" value="LCHN/Anr2"/>
</dbReference>
<dbReference type="OrthoDB" id="2152680at2759"/>
<comment type="caution">
    <text evidence="1">The sequence shown here is derived from an EMBL/GenBank/DDBJ whole genome shotgun (WGS) entry which is preliminary data.</text>
</comment>
<feature type="unsure residue" description="I or L" evidence="1">
    <location>
        <position position="358"/>
    </location>
</feature>
<dbReference type="InterPro" id="IPR053056">
    <property type="entry name" value="Lipid_Metab_Assoc_Protein"/>
</dbReference>
<dbReference type="EMBL" id="LPNN01000001">
    <property type="protein sequence ID" value="OEJ92655.1"/>
    <property type="molecule type" value="Genomic_DNA"/>
</dbReference>